<evidence type="ECO:0000313" key="2">
    <source>
        <dbReference type="EMBL" id="KKK55465.1"/>
    </source>
</evidence>
<keyword evidence="1" id="KW-0812">Transmembrane</keyword>
<reference evidence="2" key="1">
    <citation type="journal article" date="2015" name="Nature">
        <title>Complex archaea that bridge the gap between prokaryotes and eukaryotes.</title>
        <authorList>
            <person name="Spang A."/>
            <person name="Saw J.H."/>
            <person name="Jorgensen S.L."/>
            <person name="Zaremba-Niedzwiedzka K."/>
            <person name="Martijn J."/>
            <person name="Lind A.E."/>
            <person name="van Eijk R."/>
            <person name="Schleper C."/>
            <person name="Guy L."/>
            <person name="Ettema T.J."/>
        </authorList>
    </citation>
    <scope>NUCLEOTIDE SEQUENCE</scope>
</reference>
<gene>
    <name evidence="2" type="ORF">LCGC14_3074270</name>
</gene>
<accession>A0A0F8X3M0</accession>
<keyword evidence="1" id="KW-1133">Transmembrane helix</keyword>
<name>A0A0F8X3M0_9ZZZZ</name>
<feature type="transmembrane region" description="Helical" evidence="1">
    <location>
        <begin position="20"/>
        <end position="38"/>
    </location>
</feature>
<evidence type="ECO:0000256" key="1">
    <source>
        <dbReference type="SAM" id="Phobius"/>
    </source>
</evidence>
<dbReference type="EMBL" id="LAZR01065476">
    <property type="protein sequence ID" value="KKK55465.1"/>
    <property type="molecule type" value="Genomic_DNA"/>
</dbReference>
<dbReference type="AlphaFoldDB" id="A0A0F8X3M0"/>
<comment type="caution">
    <text evidence="2">The sequence shown here is derived from an EMBL/GenBank/DDBJ whole genome shotgun (WGS) entry which is preliminary data.</text>
</comment>
<protein>
    <submittedName>
        <fullName evidence="2">Uncharacterized protein</fullName>
    </submittedName>
</protein>
<feature type="non-terminal residue" evidence="2">
    <location>
        <position position="179"/>
    </location>
</feature>
<keyword evidence="1" id="KW-0472">Membrane</keyword>
<organism evidence="2">
    <name type="scientific">marine sediment metagenome</name>
    <dbReference type="NCBI Taxonomy" id="412755"/>
    <lineage>
        <taxon>unclassified sequences</taxon>
        <taxon>metagenomes</taxon>
        <taxon>ecological metagenomes</taxon>
    </lineage>
</organism>
<proteinExistence type="predicted"/>
<sequence>MRPRKTEHDQETINAFKLNKMLTIVALCALLHFSIATVRRRLKEWGALSSYNYSGRYYTLPSIPEFNKKGLWKHKGVFFSKQGTLKNTVIHLVQISRGGLSNFELEKILGVNPNSYLPQYKQLAGVKREKHKRQVVYFATDEELYRRQKQNRFPPEPTALKLPPVQLFVCGEVHHLSLV</sequence>